<feature type="region of interest" description="Disordered" evidence="1">
    <location>
        <begin position="77"/>
        <end position="132"/>
    </location>
</feature>
<feature type="compositionally biased region" description="Low complexity" evidence="1">
    <location>
        <begin position="38"/>
        <end position="49"/>
    </location>
</feature>
<dbReference type="HOGENOM" id="CLU_1782000_0_0_1"/>
<name>A0A0C3KU21_9AGAM</name>
<gene>
    <name evidence="2" type="ORF">M407DRAFT_25633</name>
</gene>
<evidence type="ECO:0000313" key="3">
    <source>
        <dbReference type="Proteomes" id="UP000054248"/>
    </source>
</evidence>
<feature type="compositionally biased region" description="Basic residues" evidence="1">
    <location>
        <begin position="78"/>
        <end position="89"/>
    </location>
</feature>
<reference evidence="3" key="2">
    <citation type="submission" date="2015-01" db="EMBL/GenBank/DDBJ databases">
        <title>Evolutionary Origins and Diversification of the Mycorrhizal Mutualists.</title>
        <authorList>
            <consortium name="DOE Joint Genome Institute"/>
            <consortium name="Mycorrhizal Genomics Consortium"/>
            <person name="Kohler A."/>
            <person name="Kuo A."/>
            <person name="Nagy L.G."/>
            <person name="Floudas D."/>
            <person name="Copeland A."/>
            <person name="Barry K.W."/>
            <person name="Cichocki N."/>
            <person name="Veneault-Fourrey C."/>
            <person name="LaButti K."/>
            <person name="Lindquist E.A."/>
            <person name="Lipzen A."/>
            <person name="Lundell T."/>
            <person name="Morin E."/>
            <person name="Murat C."/>
            <person name="Riley R."/>
            <person name="Ohm R."/>
            <person name="Sun H."/>
            <person name="Tunlid A."/>
            <person name="Henrissat B."/>
            <person name="Grigoriev I.V."/>
            <person name="Hibbett D.S."/>
            <person name="Martin F."/>
        </authorList>
    </citation>
    <scope>NUCLEOTIDE SEQUENCE [LARGE SCALE GENOMIC DNA]</scope>
    <source>
        <strain evidence="3">MUT 4182</strain>
    </source>
</reference>
<feature type="non-terminal residue" evidence="2">
    <location>
        <position position="146"/>
    </location>
</feature>
<reference evidence="2 3" key="1">
    <citation type="submission" date="2014-04" db="EMBL/GenBank/DDBJ databases">
        <authorList>
            <consortium name="DOE Joint Genome Institute"/>
            <person name="Kuo A."/>
            <person name="Girlanda M."/>
            <person name="Perotto S."/>
            <person name="Kohler A."/>
            <person name="Nagy L.G."/>
            <person name="Floudas D."/>
            <person name="Copeland A."/>
            <person name="Barry K.W."/>
            <person name="Cichocki N."/>
            <person name="Veneault-Fourrey C."/>
            <person name="LaButti K."/>
            <person name="Lindquist E.A."/>
            <person name="Lipzen A."/>
            <person name="Lundell T."/>
            <person name="Morin E."/>
            <person name="Murat C."/>
            <person name="Sun H."/>
            <person name="Tunlid A."/>
            <person name="Henrissat B."/>
            <person name="Grigoriev I.V."/>
            <person name="Hibbett D.S."/>
            <person name="Martin F."/>
            <person name="Nordberg H.P."/>
            <person name="Cantor M.N."/>
            <person name="Hua S.X."/>
        </authorList>
    </citation>
    <scope>NUCLEOTIDE SEQUENCE [LARGE SCALE GENOMIC DNA]</scope>
    <source>
        <strain evidence="2 3">MUT 4182</strain>
    </source>
</reference>
<feature type="region of interest" description="Disordered" evidence="1">
    <location>
        <begin position="1"/>
        <end position="65"/>
    </location>
</feature>
<feature type="compositionally biased region" description="Basic and acidic residues" evidence="1">
    <location>
        <begin position="93"/>
        <end position="104"/>
    </location>
</feature>
<protein>
    <submittedName>
        <fullName evidence="2">Uncharacterized protein</fullName>
    </submittedName>
</protein>
<accession>A0A0C3KU21</accession>
<sequence>MQKIRALARRGSGRVAPPPPPTRRASTCGGQDARGSNSSSQQLLLPPQSTSAAPEVEVGSAAKSGSTNALAYLGKKIFGSHHRRRHQHASAKTPEDHSAHEDRHAPKHRSTDLVGVFSSRRPRTAEESLISGGTSLMDMQAFTHVN</sequence>
<evidence type="ECO:0000256" key="1">
    <source>
        <dbReference type="SAM" id="MobiDB-lite"/>
    </source>
</evidence>
<evidence type="ECO:0000313" key="2">
    <source>
        <dbReference type="EMBL" id="KIO24988.1"/>
    </source>
</evidence>
<dbReference type="OrthoDB" id="3208509at2759"/>
<keyword evidence="3" id="KW-1185">Reference proteome</keyword>
<proteinExistence type="predicted"/>
<organism evidence="2 3">
    <name type="scientific">Tulasnella calospora MUT 4182</name>
    <dbReference type="NCBI Taxonomy" id="1051891"/>
    <lineage>
        <taxon>Eukaryota</taxon>
        <taxon>Fungi</taxon>
        <taxon>Dikarya</taxon>
        <taxon>Basidiomycota</taxon>
        <taxon>Agaricomycotina</taxon>
        <taxon>Agaricomycetes</taxon>
        <taxon>Cantharellales</taxon>
        <taxon>Tulasnellaceae</taxon>
        <taxon>Tulasnella</taxon>
    </lineage>
</organism>
<dbReference type="Proteomes" id="UP000054248">
    <property type="component" value="Unassembled WGS sequence"/>
</dbReference>
<dbReference type="AlphaFoldDB" id="A0A0C3KU21"/>
<dbReference type="EMBL" id="KN823050">
    <property type="protein sequence ID" value="KIO24988.1"/>
    <property type="molecule type" value="Genomic_DNA"/>
</dbReference>
<feature type="compositionally biased region" description="Basic residues" evidence="1">
    <location>
        <begin position="1"/>
        <end position="12"/>
    </location>
</feature>